<reference evidence="3 4" key="2">
    <citation type="submission" date="2020-04" db="EMBL/GenBank/DDBJ databases">
        <title>Genome sequencing and assembly of multiple isolates from the Colletotrichum gloeosporioides species complex.</title>
        <authorList>
            <person name="Gan P."/>
            <person name="Shirasu K."/>
        </authorList>
    </citation>
    <scope>NUCLEOTIDE SEQUENCE [LARGE SCALE GENOMIC DNA]</scope>
    <source>
        <strain evidence="3 4">Nara gc5</strain>
    </source>
</reference>
<comment type="caution">
    <text evidence="3">The sequence shown here is derived from an EMBL/GenBank/DDBJ whole genome shotgun (WGS) entry which is preliminary data.</text>
</comment>
<gene>
    <name evidence="3" type="primary">MP1-1</name>
    <name evidence="3" type="ORF">CGGC5_v002698</name>
</gene>
<evidence type="ECO:0000256" key="2">
    <source>
        <dbReference type="SAM" id="SignalP"/>
    </source>
</evidence>
<dbReference type="PANTHER" id="PTHR38123:SF6">
    <property type="entry name" value="CELL WALL SERINE-THREONINE-RICH GALACTOMANNOPROTEIN MP1 (AFU_ORTHOLOGUE AFUA_4G03240)"/>
    <property type="match status" value="1"/>
</dbReference>
<dbReference type="EMBL" id="ANPB02000002">
    <property type="protein sequence ID" value="KAF4488296.1"/>
    <property type="molecule type" value="Genomic_DNA"/>
</dbReference>
<organism evidence="3 4">
    <name type="scientific">Colletotrichum fructicola (strain Nara gc5)</name>
    <name type="common">Anthracnose fungus</name>
    <name type="synonym">Colletotrichum gloeosporioides (strain Nara gc5)</name>
    <dbReference type="NCBI Taxonomy" id="1213859"/>
    <lineage>
        <taxon>Eukaryota</taxon>
        <taxon>Fungi</taxon>
        <taxon>Dikarya</taxon>
        <taxon>Ascomycota</taxon>
        <taxon>Pezizomycotina</taxon>
        <taxon>Sordariomycetes</taxon>
        <taxon>Hypocreomycetidae</taxon>
        <taxon>Glomerellales</taxon>
        <taxon>Glomerellaceae</taxon>
        <taxon>Colletotrichum</taxon>
        <taxon>Colletotrichum gloeosporioides species complex</taxon>
    </lineage>
</organism>
<feature type="chain" id="PRO_5029569074" evidence="2">
    <location>
        <begin position="19"/>
        <end position="235"/>
    </location>
</feature>
<dbReference type="OrthoDB" id="2422134at2759"/>
<evidence type="ECO:0000313" key="4">
    <source>
        <dbReference type="Proteomes" id="UP000011096"/>
    </source>
</evidence>
<dbReference type="GeneID" id="43615616"/>
<evidence type="ECO:0000313" key="3">
    <source>
        <dbReference type="EMBL" id="KAF4488296.1"/>
    </source>
</evidence>
<feature type="region of interest" description="Disordered" evidence="1">
    <location>
        <begin position="181"/>
        <end position="210"/>
    </location>
</feature>
<keyword evidence="2" id="KW-0732">Signal</keyword>
<dbReference type="AlphaFoldDB" id="A0A7J6JDA6"/>
<dbReference type="Gene3D" id="1.20.1280.140">
    <property type="match status" value="1"/>
</dbReference>
<evidence type="ECO:0000256" key="1">
    <source>
        <dbReference type="SAM" id="MobiDB-lite"/>
    </source>
</evidence>
<dbReference type="PANTHER" id="PTHR38123">
    <property type="entry name" value="CELL WALL SERINE-THREONINE-RICH GALACTOMANNOPROTEIN MP1 (AFU_ORTHOLOGUE AFUA_4G03240)"/>
    <property type="match status" value="1"/>
</dbReference>
<sequence length="235" mass="24086">MKFTTEITLLTLAAGAFAEMPTRVQRDVPSVVERDLATISGVIQQVDNQLKSLNTAVQGFNGDINGLATAAGSLVSTLQQGTTQVDATSEITLNEALNLQQFVSGLQSDGNALIKGLNDKKPEFEKANLCNVIVTQIDQTGTSAQKLIDAVVKKVPQSVQSVASQLAGSFAKSLSDSKDNFSPGKCNNANGMGGGMPSNGTMNGPKTSSPAKAGASAVSISIGAIAAAAFATLLL</sequence>
<keyword evidence="4" id="KW-1185">Reference proteome</keyword>
<proteinExistence type="predicted"/>
<protein>
    <submittedName>
        <fullName evidence="3">Cell wall mannoprotein 1</fullName>
    </submittedName>
</protein>
<dbReference type="Pfam" id="PF12296">
    <property type="entry name" value="HsbA"/>
    <property type="match status" value="1"/>
</dbReference>
<dbReference type="InterPro" id="IPR021054">
    <property type="entry name" value="Cell_wall_mannoprotein_1"/>
</dbReference>
<dbReference type="GO" id="GO:0005576">
    <property type="term" value="C:extracellular region"/>
    <property type="evidence" value="ECO:0007669"/>
    <property type="project" value="TreeGrafter"/>
</dbReference>
<accession>A0A7J6JDA6</accession>
<dbReference type="InParanoid" id="A0A7J6JDA6"/>
<dbReference type="Proteomes" id="UP000011096">
    <property type="component" value="Unassembled WGS sequence"/>
</dbReference>
<feature type="signal peptide" evidence="2">
    <location>
        <begin position="1"/>
        <end position="18"/>
    </location>
</feature>
<name>A0A7J6JDA6_COLFN</name>
<feature type="compositionally biased region" description="Polar residues" evidence="1">
    <location>
        <begin position="198"/>
        <end position="210"/>
    </location>
</feature>
<dbReference type="RefSeq" id="XP_031888922.1">
    <property type="nucleotide sequence ID" value="XM_032031561.1"/>
</dbReference>
<reference evidence="3 4" key="1">
    <citation type="submission" date="2012-08" db="EMBL/GenBank/DDBJ databases">
        <authorList>
            <person name="Gan P.H.P."/>
            <person name="Ikeda K."/>
            <person name="Irieda H."/>
            <person name="Narusaka M."/>
            <person name="O'Connell R.J."/>
            <person name="Narusaka Y."/>
            <person name="Takano Y."/>
            <person name="Kubo Y."/>
            <person name="Shirasu K."/>
        </authorList>
    </citation>
    <scope>NUCLEOTIDE SEQUENCE [LARGE SCALE GENOMIC DNA]</scope>
    <source>
        <strain evidence="3 4">Nara gc5</strain>
    </source>
</reference>